<evidence type="ECO:0000259" key="21">
    <source>
        <dbReference type="PROSITE" id="PS50026"/>
    </source>
</evidence>
<feature type="domain" description="Cadherin" evidence="22">
    <location>
        <begin position="717"/>
        <end position="819"/>
    </location>
</feature>
<feature type="domain" description="Cadherin" evidence="22">
    <location>
        <begin position="1499"/>
        <end position="1604"/>
    </location>
</feature>
<dbReference type="Pfam" id="PF24811">
    <property type="entry name" value="Ig_Shg"/>
    <property type="match status" value="1"/>
</dbReference>
<feature type="domain" description="Cadherin" evidence="22">
    <location>
        <begin position="381"/>
        <end position="493"/>
    </location>
</feature>
<dbReference type="FunFam" id="2.60.40.60:FF:000020">
    <property type="entry name" value="Dachsous cadherin-related 1b"/>
    <property type="match status" value="1"/>
</dbReference>
<dbReference type="InterPro" id="IPR013320">
    <property type="entry name" value="ConA-like_dom_sf"/>
</dbReference>
<evidence type="ECO:0000256" key="14">
    <source>
        <dbReference type="PROSITE-ProRule" id="PRU00043"/>
    </source>
</evidence>
<feature type="domain" description="Cadherin" evidence="22">
    <location>
        <begin position="1394"/>
        <end position="1498"/>
    </location>
</feature>
<feature type="disulfide bond" evidence="15">
    <location>
        <begin position="2017"/>
        <end position="2026"/>
    </location>
</feature>
<keyword evidence="6" id="KW-0732">Signal</keyword>
<comment type="subcellular location">
    <subcellularLocation>
        <location evidence="1 16">Cell membrane</location>
        <topology evidence="1 16">Single-pass type I membrane protein</topology>
    </subcellularLocation>
</comment>
<keyword evidence="7" id="KW-0677">Repeat</keyword>
<dbReference type="GO" id="GO:0005509">
    <property type="term" value="F:calcium ion binding"/>
    <property type="evidence" value="ECO:0007669"/>
    <property type="project" value="UniProtKB-UniRule"/>
</dbReference>
<evidence type="ECO:0000256" key="9">
    <source>
        <dbReference type="ARBA" id="ARBA00022889"/>
    </source>
</evidence>
<evidence type="ECO:0000256" key="18">
    <source>
        <dbReference type="SAM" id="MobiDB-lite"/>
    </source>
</evidence>
<dbReference type="FunFam" id="2.60.40.60:FF:000104">
    <property type="entry name" value="cadherin-23 isoform X1"/>
    <property type="match status" value="1"/>
</dbReference>
<feature type="domain" description="Cadherin" evidence="22">
    <location>
        <begin position="1282"/>
        <end position="1393"/>
    </location>
</feature>
<dbReference type="FunFam" id="2.60.40.60:FF:000039">
    <property type="entry name" value="FAT atypical cadherin 3"/>
    <property type="match status" value="1"/>
</dbReference>
<dbReference type="Gene3D" id="4.10.900.10">
    <property type="entry name" value="TCF3-CBD (Catenin binding domain)"/>
    <property type="match status" value="1"/>
</dbReference>
<feature type="domain" description="Cadherin" evidence="22">
    <location>
        <begin position="505"/>
        <end position="603"/>
    </location>
</feature>
<dbReference type="CDD" id="cd11304">
    <property type="entry name" value="Cadherin_repeat"/>
    <property type="match status" value="13"/>
</dbReference>
<keyword evidence="9 16" id="KW-0130">Cell adhesion</keyword>
<keyword evidence="24" id="KW-1185">Reference proteome</keyword>
<dbReference type="Pfam" id="PF00028">
    <property type="entry name" value="Cadherin"/>
    <property type="match status" value="9"/>
</dbReference>
<dbReference type="InterPro" id="IPR039808">
    <property type="entry name" value="Cadherin"/>
</dbReference>
<proteinExistence type="predicted"/>
<dbReference type="PROSITE" id="PS50025">
    <property type="entry name" value="LAM_G_DOMAIN"/>
    <property type="match status" value="2"/>
</dbReference>
<feature type="domain" description="Cadherin" evidence="22">
    <location>
        <begin position="34"/>
        <end position="148"/>
    </location>
</feature>
<dbReference type="InterPro" id="IPR002126">
    <property type="entry name" value="Cadherin-like_dom"/>
</dbReference>
<feature type="region of interest" description="Disordered" evidence="18">
    <location>
        <begin position="2572"/>
        <end position="2661"/>
    </location>
</feature>
<feature type="domain" description="Cadherin" evidence="22">
    <location>
        <begin position="263"/>
        <end position="380"/>
    </location>
</feature>
<protein>
    <submittedName>
        <fullName evidence="23">Uncharacterized protein</fullName>
    </submittedName>
</protein>
<keyword evidence="5" id="KW-0479">Metal-binding</keyword>
<keyword evidence="12 15" id="KW-1015">Disulfide bond</keyword>
<feature type="domain" description="Cadherin" evidence="22">
    <location>
        <begin position="1056"/>
        <end position="1161"/>
    </location>
</feature>
<evidence type="ECO:0000256" key="5">
    <source>
        <dbReference type="ARBA" id="ARBA00022723"/>
    </source>
</evidence>
<evidence type="ECO:0000313" key="23">
    <source>
        <dbReference type="EMBL" id="KAK7483025.1"/>
    </source>
</evidence>
<evidence type="ECO:0000256" key="6">
    <source>
        <dbReference type="ARBA" id="ARBA00022729"/>
    </source>
</evidence>
<dbReference type="SMART" id="SM00112">
    <property type="entry name" value="CA"/>
    <property type="match status" value="14"/>
</dbReference>
<evidence type="ECO:0000256" key="4">
    <source>
        <dbReference type="ARBA" id="ARBA00022692"/>
    </source>
</evidence>
<dbReference type="FunFam" id="2.60.40.60:FF:000116">
    <property type="entry name" value="Dachsous cadherin-related 2"/>
    <property type="match status" value="1"/>
</dbReference>
<dbReference type="GO" id="GO:0007163">
    <property type="term" value="P:establishment or maintenance of cell polarity"/>
    <property type="evidence" value="ECO:0007669"/>
    <property type="project" value="UniProtKB-ARBA"/>
</dbReference>
<dbReference type="CDD" id="cd00054">
    <property type="entry name" value="EGF_CA"/>
    <property type="match status" value="1"/>
</dbReference>
<keyword evidence="10 19" id="KW-1133">Transmembrane helix</keyword>
<dbReference type="PANTHER" id="PTHR24027">
    <property type="entry name" value="CADHERIN-23"/>
    <property type="match status" value="1"/>
</dbReference>
<evidence type="ECO:0000256" key="3">
    <source>
        <dbReference type="ARBA" id="ARBA00022536"/>
    </source>
</evidence>
<dbReference type="GO" id="GO:0005886">
    <property type="term" value="C:plasma membrane"/>
    <property type="evidence" value="ECO:0007669"/>
    <property type="project" value="UniProtKB-SubCell"/>
</dbReference>
<dbReference type="EMBL" id="JACVVK020000234">
    <property type="protein sequence ID" value="KAK7483025.1"/>
    <property type="molecule type" value="Genomic_DNA"/>
</dbReference>
<dbReference type="SMART" id="SM00181">
    <property type="entry name" value="EGF"/>
    <property type="match status" value="1"/>
</dbReference>
<feature type="domain" description="Cadherin" evidence="22">
    <location>
        <begin position="937"/>
        <end position="1055"/>
    </location>
</feature>
<comment type="caution">
    <text evidence="23">The sequence shown here is derived from an EMBL/GenBank/DDBJ whole genome shotgun (WGS) entry which is preliminary data.</text>
</comment>
<evidence type="ECO:0000256" key="15">
    <source>
        <dbReference type="PROSITE-ProRule" id="PRU00076"/>
    </source>
</evidence>
<evidence type="ECO:0000256" key="7">
    <source>
        <dbReference type="ARBA" id="ARBA00022737"/>
    </source>
</evidence>
<dbReference type="PANTHER" id="PTHR24027:SF422">
    <property type="entry name" value="CADHERIN DOMAIN-CONTAINING PROTEIN"/>
    <property type="match status" value="1"/>
</dbReference>
<comment type="function">
    <text evidence="17">Cadherins are calcium-dependent cell adhesion proteins.</text>
</comment>
<feature type="domain" description="Laminin G" evidence="20">
    <location>
        <begin position="2247"/>
        <end position="2440"/>
    </location>
</feature>
<keyword evidence="8 14" id="KW-0106">Calcium</keyword>
<feature type="domain" description="Laminin G" evidence="20">
    <location>
        <begin position="2028"/>
        <end position="2222"/>
    </location>
</feature>
<dbReference type="PROSITE" id="PS50268">
    <property type="entry name" value="CADHERIN_2"/>
    <property type="match status" value="15"/>
</dbReference>
<feature type="non-terminal residue" evidence="23">
    <location>
        <position position="1"/>
    </location>
</feature>
<dbReference type="Gene3D" id="2.60.120.200">
    <property type="match status" value="2"/>
</dbReference>
<name>A0ABD0K7N7_9CAEN</name>
<dbReference type="InterPro" id="IPR000233">
    <property type="entry name" value="Cadherin_Y-type_LIR"/>
</dbReference>
<dbReference type="PROSITE" id="PS50026">
    <property type="entry name" value="EGF_3"/>
    <property type="match status" value="1"/>
</dbReference>
<keyword evidence="13" id="KW-0325">Glycoprotein</keyword>
<evidence type="ECO:0000259" key="20">
    <source>
        <dbReference type="PROSITE" id="PS50025"/>
    </source>
</evidence>
<dbReference type="SMART" id="SM00282">
    <property type="entry name" value="LamG"/>
    <property type="match status" value="2"/>
</dbReference>
<dbReference type="PROSITE" id="PS00022">
    <property type="entry name" value="EGF_1"/>
    <property type="match status" value="1"/>
</dbReference>
<evidence type="ECO:0000259" key="22">
    <source>
        <dbReference type="PROSITE" id="PS50268"/>
    </source>
</evidence>
<dbReference type="Pfam" id="PF02210">
    <property type="entry name" value="Laminin_G_2"/>
    <property type="match status" value="2"/>
</dbReference>
<evidence type="ECO:0000256" key="12">
    <source>
        <dbReference type="ARBA" id="ARBA00023157"/>
    </source>
</evidence>
<keyword evidence="11 19" id="KW-0472">Membrane</keyword>
<evidence type="ECO:0000256" key="10">
    <source>
        <dbReference type="ARBA" id="ARBA00022989"/>
    </source>
</evidence>
<evidence type="ECO:0000256" key="17">
    <source>
        <dbReference type="RuleBase" id="RU004357"/>
    </source>
</evidence>
<dbReference type="GO" id="GO:0007155">
    <property type="term" value="P:cell adhesion"/>
    <property type="evidence" value="ECO:0007669"/>
    <property type="project" value="UniProtKB-KW"/>
</dbReference>
<dbReference type="InterPro" id="IPR020894">
    <property type="entry name" value="Cadherin_CS"/>
</dbReference>
<evidence type="ECO:0000256" key="1">
    <source>
        <dbReference type="ARBA" id="ARBA00004251"/>
    </source>
</evidence>
<dbReference type="InterPro" id="IPR027397">
    <property type="entry name" value="Catenin-bd_sf"/>
</dbReference>
<keyword evidence="2" id="KW-1003">Cell membrane</keyword>
<dbReference type="Proteomes" id="UP001519460">
    <property type="component" value="Unassembled WGS sequence"/>
</dbReference>
<dbReference type="Pfam" id="PF01049">
    <property type="entry name" value="CADH_Y-type_LIR"/>
    <property type="match status" value="1"/>
</dbReference>
<feature type="domain" description="EGF-like" evidence="21">
    <location>
        <begin position="1990"/>
        <end position="2027"/>
    </location>
</feature>
<keyword evidence="4 16" id="KW-0812">Transmembrane</keyword>
<dbReference type="InterPro" id="IPR000742">
    <property type="entry name" value="EGF"/>
</dbReference>
<dbReference type="Gene3D" id="2.60.40.60">
    <property type="entry name" value="Cadherins"/>
    <property type="match status" value="15"/>
</dbReference>
<evidence type="ECO:0000256" key="8">
    <source>
        <dbReference type="ARBA" id="ARBA00022837"/>
    </source>
</evidence>
<evidence type="ECO:0000256" key="2">
    <source>
        <dbReference type="ARBA" id="ARBA00022475"/>
    </source>
</evidence>
<reference evidence="23 24" key="1">
    <citation type="journal article" date="2023" name="Sci. Data">
        <title>Genome assembly of the Korean intertidal mud-creeper Batillaria attramentaria.</title>
        <authorList>
            <person name="Patra A.K."/>
            <person name="Ho P.T."/>
            <person name="Jun S."/>
            <person name="Lee S.J."/>
            <person name="Kim Y."/>
            <person name="Won Y.J."/>
        </authorList>
    </citation>
    <scope>NUCLEOTIDE SEQUENCE [LARGE SCALE GENOMIC DNA]</scope>
    <source>
        <strain evidence="23">Wonlab-2016</strain>
    </source>
</reference>
<dbReference type="PRINTS" id="PR00205">
    <property type="entry name" value="CADHERIN"/>
</dbReference>
<keyword evidence="3 15" id="KW-0245">EGF-like domain</keyword>
<dbReference type="SUPFAM" id="SSF49899">
    <property type="entry name" value="Concanavalin A-like lectins/glucanases"/>
    <property type="match status" value="2"/>
</dbReference>
<evidence type="ECO:0000256" key="13">
    <source>
        <dbReference type="ARBA" id="ARBA00023180"/>
    </source>
</evidence>
<evidence type="ECO:0000256" key="19">
    <source>
        <dbReference type="SAM" id="Phobius"/>
    </source>
</evidence>
<dbReference type="FunFam" id="4.10.900.10:FF:000001">
    <property type="entry name" value="Cadherin 2"/>
    <property type="match status" value="1"/>
</dbReference>
<dbReference type="InterPro" id="IPR001791">
    <property type="entry name" value="Laminin_G"/>
</dbReference>
<dbReference type="InterPro" id="IPR056370">
    <property type="entry name" value="Shg-like_Ig-like"/>
</dbReference>
<feature type="domain" description="Cadherin" evidence="22">
    <location>
        <begin position="613"/>
        <end position="716"/>
    </location>
</feature>
<evidence type="ECO:0000256" key="11">
    <source>
        <dbReference type="ARBA" id="ARBA00023136"/>
    </source>
</evidence>
<dbReference type="SUPFAM" id="SSF49313">
    <property type="entry name" value="Cadherin-like"/>
    <property type="match status" value="13"/>
</dbReference>
<evidence type="ECO:0000256" key="16">
    <source>
        <dbReference type="RuleBase" id="RU003318"/>
    </source>
</evidence>
<evidence type="ECO:0000313" key="24">
    <source>
        <dbReference type="Proteomes" id="UP001519460"/>
    </source>
</evidence>
<dbReference type="PROSITE" id="PS00232">
    <property type="entry name" value="CADHERIN_1"/>
    <property type="match status" value="6"/>
</dbReference>
<feature type="domain" description="Cadherin" evidence="22">
    <location>
        <begin position="1172"/>
        <end position="1281"/>
    </location>
</feature>
<dbReference type="CDD" id="cd00110">
    <property type="entry name" value="LamG"/>
    <property type="match status" value="2"/>
</dbReference>
<feature type="transmembrane region" description="Helical" evidence="19">
    <location>
        <begin position="2503"/>
        <end position="2527"/>
    </location>
</feature>
<feature type="domain" description="Cadherin" evidence="22">
    <location>
        <begin position="1604"/>
        <end position="1737"/>
    </location>
</feature>
<gene>
    <name evidence="23" type="ORF">BaRGS_00025688</name>
</gene>
<comment type="caution">
    <text evidence="15">Lacks conserved residue(s) required for the propagation of feature annotation.</text>
</comment>
<dbReference type="InterPro" id="IPR015919">
    <property type="entry name" value="Cadherin-like_sf"/>
</dbReference>
<accession>A0ABD0K7N7</accession>
<feature type="compositionally biased region" description="Low complexity" evidence="18">
    <location>
        <begin position="2635"/>
        <end position="2654"/>
    </location>
</feature>
<dbReference type="PROSITE" id="PS01186">
    <property type="entry name" value="EGF_2"/>
    <property type="match status" value="1"/>
</dbReference>
<feature type="domain" description="Cadherin" evidence="22">
    <location>
        <begin position="143"/>
        <end position="262"/>
    </location>
</feature>
<sequence>PSDQLQVPPRILDLQVHRDSNAVHYKRHKRAVTEVSLDAVTVNENGESGSTITTLGNSVDVPNSAQRTFTLYSTNPDSAFDLLEVRRDGQLLVATGAQLDYETMPRIAIVAHATLNSDPTDIYAIRLTINLRNVNEPARFVTEPSPYLATVSRTTGSGVTVIELTAVDPDQDASARIRYQRVSVKPSEYTDRFVLQVSDPIQDSGREVRRCFVRTAGTEQFTPPDEGEIVITISAQDEQDSDTARSVSTDVQVLVGVRPPQFYSLSYSGVIDENAQAQQMVSTDETLQTPLRVRVKTFQPGSGVTFSLLNDAGTAPSAQFMIDREGYIRNLQTFDYENLPNGNTVPLTVVATQTVTGTQLVSNTTVQISIKDSNDNRPIFESSQYQRSVREDIAIDRSVLTVKAIDADSGLNARVDYSVSGLDADFFYVETDEQQNGQYVGTIKVKQALDYDLKSGRAYSFQVVATDRGTATKSSETNVRINVINVNDEEPKFTISEGKVFFLLESAQPGQVVTQIQATDLDGDNVKYYFTPFASRNGKFLIDESSGLLTLEETITDDDDLFRLDITARDDGSCCPGTNSPQLSNETYIIVQVTDINTHKPTFSDCSGYSSSTVTEHAAVGTSVVTVSAQDGDRGQNGRVTYSITSITSSEPLPDNKFQVNASDGTITVAANIDRETTKFFQVTVKGEDGGDPVKLEGLCSFRVTVEDINDNTPVFDREQYVANVTSDLQLQQSFIVLQATDNDIGQNAEIEYSLIEDANGAFNITPSSGYVFLANTLTQGVNVIQLRAMAKDKGVPPRNSTVGVTVNIKSGSSRPPVWDPEWLNQNYVVPETIGAGQVVIPDLSCNSSVSNTRVEFQLMRADGTPALQTEFFSIRANGNSVSVLSTGNFDYEKATQHTVRIRCLNFGPVTLLTEIQPIVHLRDENNKVPQFEGVNAFNRYAGSVPENQTVGQEVLVITGRDDDVTPLFSQLTFAITDENGGSNDFEIVQNNNDNTAVVRTKRTFDREIQQYYPIFVVATDGAASALPGVRPGHNNMTVSVEITISDINDNPPSFNQTIYYRRVNEELFTETVIEPPITATDPDSSDQGRLQYLIVSGNERNTFGVKAGTGALFVLRRLDYEGSPPDRSFTLRLQASDGKYSAETTVRVDVNDVNDNFPVFHPQTQDVNDVVEEDDSITSNNPRLIATMNATDADTSRDNRIQYFLEGYGSGIDGNPELFRINQYTGDLFLVSKLDRDLPRGRATYVVTVAAQDEPGNNPLTGYASVNVNPLDINDNDPYFVTDPLVGTVMEGSPRGTSVVLIQAGDPDYQENGTVNYAIDRIFSDQGDKTGYFTINNKGLIKTNVDGASLDREDDPTYSVVLRLNDGGNPSRSTTGTVTINLGDINDNVPIFEQLIYTRTIQENHPLTVEIVSVAASDKDEAATLYYSFSEDTNIFRVVDTRSNTGSVRLYQELDYENADQRFFNLTVIVRDENPSHTASCYVEITVTDFNDNAPVIVPEDHSVSVKEDISPGTWLANFTASDKDSGINSEFEFAIDRQSDRRRFFSINATTGEVHTRRKLDRETVPQHVLTILAIDKGDPPLTGTAKLTVNLEDVNDNYPTFLEDYQPHVQENLPAISNREVQLIFGFDPDGSPFGPPFGFAEPTCAGGSNTCPCAAKPSCEQFQFNFDASGDGGNGTGLVTTSNTFDREQQKYYTIPIVMWDMRGVNQALSKTGTNTLTVTIADVNDNPQSPGHQDVFVYNYKGLFGDFVIGRVYVTDLDDWDLPDKTFTYVGPEWMKAYFSVDPNLGDITMKKGVPSNTFTTPYKFEVDVYDRVDDTTVRSTVSVVIHELSEQAVMSSGAVRLTGTSAEEFIKRSQNGAGESKYDNFRTLMAAKLGVDVNNVEIISVMDVGEFTDVRYSAHGSPYYQSSQTDSVVVINKQEFENLGLSIAEVPIDACAEEEFEGGCYNFLNITGQPAVVNSNGTSFVGVEVMVQAREGCRALEYPDPVECSGDYCYNGGTCLKDDFGVLSCQCHDGFDGSRCQQLRHSFDGNSFAMYPTLEQCEDSQTSIEFITTQDDGLLLYNGPIAEVVGDQPRDFITLQLVSGYPVLYIDHGSGHLRLSLNSIKLSDGAWHRIDILRTGRNVEMIQDSCKDAVTTSQPFPDTTNCRVSGETPGVNSFLNVATLLQLGGRSFSPSYQPNIGTAGFNGCVRNLRHNNKLYDLHYKKMPSVPSGENGCQREDDICGTKCGDNGICSANIRTQTTIRDLREKSYLEWTLERSFITAQRLAYQMDIHIMFRTRDDEGVLFTMSSGDGNQLMTLEINERRLRVLYAFGDGQHILELTQAEVSNGQWHVARVQRVMRQVTLTLDDGEGRNYVFSPGDPNRPAKIIINEKVHTGAAVSIYSNGATTLPRDLTNTCIQDIRLNNVWFPMKTNENSITQGVSQTGEQGVSDGCQRDPTCVPACVPPKGLCYPLWDIAECRSVVCTCEGLWYGQYCQFYGKQDDDDVVGAGLTAGGIAAIVVSIIVVLLIVLLAFILLNYFRKRQTDREKIVFENDDDYDIRENVMFYDEEGAGEEDQEAYDLAKLPPVESETALRPQKAPRNKTLPARRGIPDDRPDVGGVLSDRLRDAEDDPDAPPYDTTQAFNDEGSGSTAGSLSSLNTTSSDASQDYDYLNDWGPKFAKLADMYGAGHNEPEDL</sequence>
<dbReference type="Gene3D" id="2.10.25.10">
    <property type="entry name" value="Laminin"/>
    <property type="match status" value="1"/>
</dbReference>
<organism evidence="23 24">
    <name type="scientific">Batillaria attramentaria</name>
    <dbReference type="NCBI Taxonomy" id="370345"/>
    <lineage>
        <taxon>Eukaryota</taxon>
        <taxon>Metazoa</taxon>
        <taxon>Spiralia</taxon>
        <taxon>Lophotrochozoa</taxon>
        <taxon>Mollusca</taxon>
        <taxon>Gastropoda</taxon>
        <taxon>Caenogastropoda</taxon>
        <taxon>Sorbeoconcha</taxon>
        <taxon>Cerithioidea</taxon>
        <taxon>Batillariidae</taxon>
        <taxon>Batillaria</taxon>
    </lineage>
</organism>
<feature type="domain" description="Cadherin" evidence="22">
    <location>
        <begin position="842"/>
        <end position="932"/>
    </location>
</feature>